<proteinExistence type="predicted"/>
<accession>A0A382C463</accession>
<sequence>MYRIREKGKNGTLEITSDLLIRTIRRRFRGERETIPLREITSVRHDRKQMRTDDVQVVTSGQVWEWKVKNAEKFVADLNQALASD</sequence>
<dbReference type="AlphaFoldDB" id="A0A382C463"/>
<gene>
    <name evidence="1" type="ORF">METZ01_LOCUS173503</name>
</gene>
<evidence type="ECO:0000313" key="1">
    <source>
        <dbReference type="EMBL" id="SVB20649.1"/>
    </source>
</evidence>
<protein>
    <submittedName>
        <fullName evidence="1">Uncharacterized protein</fullName>
    </submittedName>
</protein>
<reference evidence="1" key="1">
    <citation type="submission" date="2018-05" db="EMBL/GenBank/DDBJ databases">
        <authorList>
            <person name="Lanie J.A."/>
            <person name="Ng W.-L."/>
            <person name="Kazmierczak K.M."/>
            <person name="Andrzejewski T.M."/>
            <person name="Davidsen T.M."/>
            <person name="Wayne K.J."/>
            <person name="Tettelin H."/>
            <person name="Glass J.I."/>
            <person name="Rusch D."/>
            <person name="Podicherti R."/>
            <person name="Tsui H.-C.T."/>
            <person name="Winkler M.E."/>
        </authorList>
    </citation>
    <scope>NUCLEOTIDE SEQUENCE</scope>
</reference>
<dbReference type="EMBL" id="UINC01032646">
    <property type="protein sequence ID" value="SVB20649.1"/>
    <property type="molecule type" value="Genomic_DNA"/>
</dbReference>
<organism evidence="1">
    <name type="scientific">marine metagenome</name>
    <dbReference type="NCBI Taxonomy" id="408172"/>
    <lineage>
        <taxon>unclassified sequences</taxon>
        <taxon>metagenomes</taxon>
        <taxon>ecological metagenomes</taxon>
    </lineage>
</organism>
<name>A0A382C463_9ZZZZ</name>